<comment type="caution">
    <text evidence="1">The sequence shown here is derived from an EMBL/GenBank/DDBJ whole genome shotgun (WGS) entry which is preliminary data.</text>
</comment>
<organism evidence="1 2">
    <name type="scientific">Candidatus Daviesbacteria bacterium RIFCSPHIGHO2_12_FULL_37_11</name>
    <dbReference type="NCBI Taxonomy" id="1797777"/>
    <lineage>
        <taxon>Bacteria</taxon>
        <taxon>Candidatus Daviesiibacteriota</taxon>
    </lineage>
</organism>
<evidence type="ECO:0000313" key="1">
    <source>
        <dbReference type="EMBL" id="OGE37321.1"/>
    </source>
</evidence>
<dbReference type="AlphaFoldDB" id="A0A1F5K9L3"/>
<dbReference type="Proteomes" id="UP000176527">
    <property type="component" value="Unassembled WGS sequence"/>
</dbReference>
<evidence type="ECO:0000313" key="2">
    <source>
        <dbReference type="Proteomes" id="UP000176527"/>
    </source>
</evidence>
<accession>A0A1F5K9L3</accession>
<protein>
    <submittedName>
        <fullName evidence="1">Uncharacterized protein</fullName>
    </submittedName>
</protein>
<dbReference type="EMBL" id="MFDE01000046">
    <property type="protein sequence ID" value="OGE37321.1"/>
    <property type="molecule type" value="Genomic_DNA"/>
</dbReference>
<reference evidence="1 2" key="1">
    <citation type="journal article" date="2016" name="Nat. Commun.">
        <title>Thousands of microbial genomes shed light on interconnected biogeochemical processes in an aquifer system.</title>
        <authorList>
            <person name="Anantharaman K."/>
            <person name="Brown C.T."/>
            <person name="Hug L.A."/>
            <person name="Sharon I."/>
            <person name="Castelle C.J."/>
            <person name="Probst A.J."/>
            <person name="Thomas B.C."/>
            <person name="Singh A."/>
            <person name="Wilkins M.J."/>
            <person name="Karaoz U."/>
            <person name="Brodie E.L."/>
            <person name="Williams K.H."/>
            <person name="Hubbard S.S."/>
            <person name="Banfield J.F."/>
        </authorList>
    </citation>
    <scope>NUCLEOTIDE SEQUENCE [LARGE SCALE GENOMIC DNA]</scope>
</reference>
<sequence>MSERSENQPLKSEEVIEEALTILQPPKRPFTDKIYNFAENTIKGAKIGFMIGYSIADQATETFLLSPIYYVNELVKSGHNKTASAIAIGTTTLPVMMFMDSATRDPIEMAILSGVSYWAFESLISCGFRADLIRHNQNKNQPKK</sequence>
<name>A0A1F5K9L3_9BACT</name>
<gene>
    <name evidence="1" type="ORF">A3F00_05575</name>
</gene>
<proteinExistence type="predicted"/>